<evidence type="ECO:0000313" key="1">
    <source>
        <dbReference type="EMBL" id="KAL1138578.1"/>
    </source>
</evidence>
<dbReference type="EMBL" id="JBFDAA010000003">
    <property type="protein sequence ID" value="KAL1138578.1"/>
    <property type="molecule type" value="Genomic_DNA"/>
</dbReference>
<evidence type="ECO:0000313" key="2">
    <source>
        <dbReference type="Proteomes" id="UP001558652"/>
    </source>
</evidence>
<keyword evidence="2" id="KW-1185">Reference proteome</keyword>
<dbReference type="Proteomes" id="UP001558652">
    <property type="component" value="Unassembled WGS sequence"/>
</dbReference>
<organism evidence="1 2">
    <name type="scientific">Ranatra chinensis</name>
    <dbReference type="NCBI Taxonomy" id="642074"/>
    <lineage>
        <taxon>Eukaryota</taxon>
        <taxon>Metazoa</taxon>
        <taxon>Ecdysozoa</taxon>
        <taxon>Arthropoda</taxon>
        <taxon>Hexapoda</taxon>
        <taxon>Insecta</taxon>
        <taxon>Pterygota</taxon>
        <taxon>Neoptera</taxon>
        <taxon>Paraneoptera</taxon>
        <taxon>Hemiptera</taxon>
        <taxon>Heteroptera</taxon>
        <taxon>Panheteroptera</taxon>
        <taxon>Nepomorpha</taxon>
        <taxon>Nepidae</taxon>
        <taxon>Ranatrinae</taxon>
        <taxon>Ranatra</taxon>
    </lineage>
</organism>
<protein>
    <submittedName>
        <fullName evidence="1">Uncharacterized protein</fullName>
    </submittedName>
</protein>
<name>A0ABD0ZCN1_9HEMI</name>
<gene>
    <name evidence="1" type="ORF">AAG570_008641</name>
</gene>
<comment type="caution">
    <text evidence="1">The sequence shown here is derived from an EMBL/GenBank/DDBJ whole genome shotgun (WGS) entry which is preliminary data.</text>
</comment>
<proteinExistence type="predicted"/>
<reference evidence="1 2" key="1">
    <citation type="submission" date="2024-07" db="EMBL/GenBank/DDBJ databases">
        <title>Chromosome-level genome assembly of the water stick insect Ranatra chinensis (Heteroptera: Nepidae).</title>
        <authorList>
            <person name="Liu X."/>
        </authorList>
    </citation>
    <scope>NUCLEOTIDE SEQUENCE [LARGE SCALE GENOMIC DNA]</scope>
    <source>
        <strain evidence="1">Cailab_2021Rc</strain>
        <tissue evidence="1">Muscle</tissue>
    </source>
</reference>
<sequence length="126" mass="13817">MASKRRNMFYQKKKQETTEIASPALLLLPPPCVPILSVANRWRTGEEVQAVVKGEDSGTGAKTPLMAIILPRRPTPCADTNNPLSPRYSVPLSYRPPAYNLIYKDLRSPGAGGRFLTPLMRGASHG</sequence>
<accession>A0ABD0ZCN1</accession>
<dbReference type="AlphaFoldDB" id="A0ABD0ZCN1"/>